<name>A0ABS6E392_9FIRM</name>
<protein>
    <submittedName>
        <fullName evidence="1">YobA family protein</fullName>
    </submittedName>
</protein>
<proteinExistence type="predicted"/>
<keyword evidence="2" id="KW-1185">Reference proteome</keyword>
<organism evidence="1 2">
    <name type="scientific">Tissierella simiarum</name>
    <dbReference type="NCBI Taxonomy" id="2841534"/>
    <lineage>
        <taxon>Bacteria</taxon>
        <taxon>Bacillati</taxon>
        <taxon>Bacillota</taxon>
        <taxon>Tissierellia</taxon>
        <taxon>Tissierellales</taxon>
        <taxon>Tissierellaceae</taxon>
        <taxon>Tissierella</taxon>
    </lineage>
</organism>
<dbReference type="Proteomes" id="UP000749471">
    <property type="component" value="Unassembled WGS sequence"/>
</dbReference>
<dbReference type="InterPro" id="IPR021598">
    <property type="entry name" value="DUF3221"/>
</dbReference>
<accession>A0ABS6E392</accession>
<dbReference type="Pfam" id="PF11518">
    <property type="entry name" value="DUF3221"/>
    <property type="match status" value="1"/>
</dbReference>
<sequence>MRKGFLLILFFIIMLAVVGCGKKEDSIGIRGEIIEIYESMEEGSVLTFLVEGEIEEDTSYDKASVTVDSDAKVYIGDEEGSYKDLKEGVKIEVVFNGEVAESYPVQGTAKKIVILED</sequence>
<dbReference type="PROSITE" id="PS51257">
    <property type="entry name" value="PROKAR_LIPOPROTEIN"/>
    <property type="match status" value="1"/>
</dbReference>
<reference evidence="1 2" key="1">
    <citation type="submission" date="2021-06" db="EMBL/GenBank/DDBJ databases">
        <authorList>
            <person name="Sun Q."/>
            <person name="Li D."/>
        </authorList>
    </citation>
    <scope>NUCLEOTIDE SEQUENCE [LARGE SCALE GENOMIC DNA]</scope>
    <source>
        <strain evidence="1 2">MSJ-40</strain>
    </source>
</reference>
<gene>
    <name evidence="1" type="ORF">KQI42_05065</name>
</gene>
<evidence type="ECO:0000313" key="1">
    <source>
        <dbReference type="EMBL" id="MBU5437368.1"/>
    </source>
</evidence>
<evidence type="ECO:0000313" key="2">
    <source>
        <dbReference type="Proteomes" id="UP000749471"/>
    </source>
</evidence>
<comment type="caution">
    <text evidence="1">The sequence shown here is derived from an EMBL/GenBank/DDBJ whole genome shotgun (WGS) entry which is preliminary data.</text>
</comment>
<dbReference type="RefSeq" id="WP_216517403.1">
    <property type="nucleotide sequence ID" value="NZ_JAHLPM010000003.1"/>
</dbReference>
<dbReference type="EMBL" id="JAHLPM010000003">
    <property type="protein sequence ID" value="MBU5437368.1"/>
    <property type="molecule type" value="Genomic_DNA"/>
</dbReference>